<organism evidence="1 2">
    <name type="scientific">Pedobacter nyackensis</name>
    <dbReference type="NCBI Taxonomy" id="475255"/>
    <lineage>
        <taxon>Bacteria</taxon>
        <taxon>Pseudomonadati</taxon>
        <taxon>Bacteroidota</taxon>
        <taxon>Sphingobacteriia</taxon>
        <taxon>Sphingobacteriales</taxon>
        <taxon>Sphingobacteriaceae</taxon>
        <taxon>Pedobacter</taxon>
    </lineage>
</organism>
<evidence type="ECO:0000313" key="2">
    <source>
        <dbReference type="Proteomes" id="UP000192678"/>
    </source>
</evidence>
<evidence type="ECO:0000313" key="1">
    <source>
        <dbReference type="EMBL" id="SMC97441.1"/>
    </source>
</evidence>
<proteinExistence type="predicted"/>
<reference evidence="1 2" key="1">
    <citation type="submission" date="2017-04" db="EMBL/GenBank/DDBJ databases">
        <authorList>
            <person name="Afonso C.L."/>
            <person name="Miller P.J."/>
            <person name="Scott M.A."/>
            <person name="Spackman E."/>
            <person name="Goraichik I."/>
            <person name="Dimitrov K.M."/>
            <person name="Suarez D.L."/>
            <person name="Swayne D.E."/>
        </authorList>
    </citation>
    <scope>NUCLEOTIDE SEQUENCE [LARGE SCALE GENOMIC DNA]</scope>
    <source>
        <strain evidence="1 2">DSM 19625</strain>
    </source>
</reference>
<dbReference type="AlphaFoldDB" id="A0A1W2DIV8"/>
<sequence length="125" mass="14527">MTEETIAVVPLKPKRKSKKKPARRDDELWKGILADVFDDFLRFFFPDADDVFNLKRKFVFLDKEFNRLFPPEVNTAGVRFVDKLVKVHLKGGGSNFILVHVEIQGSKGHEELRINIMSPLRRSPF</sequence>
<dbReference type="STRING" id="475255.SAMN04488101_10766"/>
<accession>A0A1W2DIV8</accession>
<protein>
    <recommendedName>
        <fullName evidence="3">Transposase, YhgA-like</fullName>
    </recommendedName>
</protein>
<dbReference type="RefSeq" id="WP_084289930.1">
    <property type="nucleotide sequence ID" value="NZ_FWYB01000007.1"/>
</dbReference>
<dbReference type="OrthoDB" id="944318at2"/>
<keyword evidence="2" id="KW-1185">Reference proteome</keyword>
<dbReference type="EMBL" id="FWYB01000007">
    <property type="protein sequence ID" value="SMC97441.1"/>
    <property type="molecule type" value="Genomic_DNA"/>
</dbReference>
<evidence type="ECO:0008006" key="3">
    <source>
        <dbReference type="Google" id="ProtNLM"/>
    </source>
</evidence>
<name>A0A1W2DIV8_9SPHI</name>
<gene>
    <name evidence="1" type="ORF">SAMN04488101_10766</name>
</gene>
<dbReference type="Proteomes" id="UP000192678">
    <property type="component" value="Unassembled WGS sequence"/>
</dbReference>